<keyword evidence="1" id="KW-0812">Transmembrane</keyword>
<dbReference type="Proteomes" id="UP001596527">
    <property type="component" value="Unassembled WGS sequence"/>
</dbReference>
<dbReference type="PANTHER" id="PTHR23542:SF1">
    <property type="entry name" value="MAJOR FACILITATOR SUPERFAMILY (MFS) PROFILE DOMAIN-CONTAINING PROTEIN"/>
    <property type="match status" value="1"/>
</dbReference>
<feature type="transmembrane region" description="Helical" evidence="1">
    <location>
        <begin position="51"/>
        <end position="72"/>
    </location>
</feature>
<feature type="transmembrane region" description="Helical" evidence="1">
    <location>
        <begin position="110"/>
        <end position="133"/>
    </location>
</feature>
<evidence type="ECO:0000313" key="2">
    <source>
        <dbReference type="EMBL" id="MFC7580532.1"/>
    </source>
</evidence>
<dbReference type="EMBL" id="JBHTEF010000001">
    <property type="protein sequence ID" value="MFC7580532.1"/>
    <property type="molecule type" value="Genomic_DNA"/>
</dbReference>
<dbReference type="Pfam" id="PF07690">
    <property type="entry name" value="MFS_1"/>
    <property type="match status" value="1"/>
</dbReference>
<comment type="caution">
    <text evidence="2">The sequence shown here is derived from an EMBL/GenBank/DDBJ whole genome shotgun (WGS) entry which is preliminary data.</text>
</comment>
<reference evidence="3" key="1">
    <citation type="journal article" date="2019" name="Int. J. Syst. Evol. Microbiol.">
        <title>The Global Catalogue of Microorganisms (GCM) 10K type strain sequencing project: providing services to taxonomists for standard genome sequencing and annotation.</title>
        <authorList>
            <consortium name="The Broad Institute Genomics Platform"/>
            <consortium name="The Broad Institute Genome Sequencing Center for Infectious Disease"/>
            <person name="Wu L."/>
            <person name="Ma J."/>
        </authorList>
    </citation>
    <scope>NUCLEOTIDE SEQUENCE [LARGE SCALE GENOMIC DNA]</scope>
    <source>
        <strain evidence="3">CCUG 56698</strain>
    </source>
</reference>
<dbReference type="InterPro" id="IPR036259">
    <property type="entry name" value="MFS_trans_sf"/>
</dbReference>
<feature type="transmembrane region" description="Helical" evidence="1">
    <location>
        <begin position="312"/>
        <end position="335"/>
    </location>
</feature>
<gene>
    <name evidence="2" type="ORF">ACFQWG_04790</name>
</gene>
<keyword evidence="1" id="KW-1133">Transmembrane helix</keyword>
<feature type="transmembrane region" description="Helical" evidence="1">
    <location>
        <begin position="21"/>
        <end position="45"/>
    </location>
</feature>
<keyword evidence="3" id="KW-1185">Reference proteome</keyword>
<feature type="transmembrane region" description="Helical" evidence="1">
    <location>
        <begin position="377"/>
        <end position="400"/>
    </location>
</feature>
<feature type="transmembrane region" description="Helical" evidence="1">
    <location>
        <begin position="262"/>
        <end position="280"/>
    </location>
</feature>
<feature type="transmembrane region" description="Helical" evidence="1">
    <location>
        <begin position="84"/>
        <end position="104"/>
    </location>
</feature>
<feature type="transmembrane region" description="Helical" evidence="1">
    <location>
        <begin position="219"/>
        <end position="242"/>
    </location>
</feature>
<protein>
    <submittedName>
        <fullName evidence="2">MFS transporter</fullName>
    </submittedName>
</protein>
<dbReference type="InterPro" id="IPR011701">
    <property type="entry name" value="MFS"/>
</dbReference>
<feature type="transmembrane region" description="Helical" evidence="1">
    <location>
        <begin position="180"/>
        <end position="198"/>
    </location>
</feature>
<organism evidence="2 3">
    <name type="scientific">Schaalia naturae</name>
    <dbReference type="NCBI Taxonomy" id="635203"/>
    <lineage>
        <taxon>Bacteria</taxon>
        <taxon>Bacillati</taxon>
        <taxon>Actinomycetota</taxon>
        <taxon>Actinomycetes</taxon>
        <taxon>Actinomycetales</taxon>
        <taxon>Actinomycetaceae</taxon>
        <taxon>Schaalia</taxon>
    </lineage>
</organism>
<accession>A0ABW2SK62</accession>
<keyword evidence="1" id="KW-0472">Membrane</keyword>
<dbReference type="PANTHER" id="PTHR23542">
    <property type="match status" value="1"/>
</dbReference>
<dbReference type="Gene3D" id="1.20.1250.20">
    <property type="entry name" value="MFS general substrate transporter like domains"/>
    <property type="match status" value="1"/>
</dbReference>
<feature type="transmembrane region" description="Helical" evidence="1">
    <location>
        <begin position="347"/>
        <end position="371"/>
    </location>
</feature>
<sequence>MHTPALRALGRYRALPEMVGWPALLIALGARAPFAMVPLGAMTALTASSGSVATGGLATGIISVSAALVSPLIGRWADRRGQRLVLLLLTPASAFALAALYAVAHLRGPLPALVPACVAVGATTLPIGSFTRARWVGITRTPHELATAFSYESMADELTFVLGPALVGVAASAATPDAPLLIAIALVLLATLPFATSAPGTPPPDADAPDRSRTPRPAIAQVLAAAAPALIVMIGIGCLFGSTQAATTARAEALGAPGSAGLVYALMGIGSAVMSLFVVVLPEAFRLPARILTGGLGISLLISLVARQEGLWATGLGLTAVGAFVGPTMVTAFSLAERLTPRGGVSVAMTSMSASVTVGVSLGSAVGGALAAAHGPAAAYGMGAVTGAVIAIAPLVAWALHRPSGGVPGRHRTQVG</sequence>
<proteinExistence type="predicted"/>
<evidence type="ECO:0000313" key="3">
    <source>
        <dbReference type="Proteomes" id="UP001596527"/>
    </source>
</evidence>
<dbReference type="SUPFAM" id="SSF103473">
    <property type="entry name" value="MFS general substrate transporter"/>
    <property type="match status" value="1"/>
</dbReference>
<name>A0ABW2SK62_9ACTO</name>
<dbReference type="RefSeq" id="WP_380972647.1">
    <property type="nucleotide sequence ID" value="NZ_JBHTEF010000001.1"/>
</dbReference>
<evidence type="ECO:0000256" key="1">
    <source>
        <dbReference type="SAM" id="Phobius"/>
    </source>
</evidence>
<feature type="transmembrane region" description="Helical" evidence="1">
    <location>
        <begin position="287"/>
        <end position="306"/>
    </location>
</feature>